<keyword evidence="7" id="KW-1185">Reference proteome</keyword>
<evidence type="ECO:0000259" key="5">
    <source>
        <dbReference type="PROSITE" id="PS50931"/>
    </source>
</evidence>
<evidence type="ECO:0000256" key="4">
    <source>
        <dbReference type="ARBA" id="ARBA00023163"/>
    </source>
</evidence>
<dbReference type="AlphaFoldDB" id="A0A1H6UYV5"/>
<dbReference type="PANTHER" id="PTHR30126">
    <property type="entry name" value="HTH-TYPE TRANSCRIPTIONAL REGULATOR"/>
    <property type="match status" value="1"/>
</dbReference>
<dbReference type="STRING" id="64971.SAMN05421831_1213"/>
<dbReference type="GO" id="GO:0000976">
    <property type="term" value="F:transcription cis-regulatory region binding"/>
    <property type="evidence" value="ECO:0007669"/>
    <property type="project" value="TreeGrafter"/>
</dbReference>
<dbReference type="EMBL" id="FNYH01000021">
    <property type="protein sequence ID" value="SEI93235.1"/>
    <property type="molecule type" value="Genomic_DNA"/>
</dbReference>
<accession>A0A1H6UYV5</accession>
<evidence type="ECO:0000256" key="2">
    <source>
        <dbReference type="ARBA" id="ARBA00023015"/>
    </source>
</evidence>
<comment type="similarity">
    <text evidence="1">Belongs to the LysR transcriptional regulatory family.</text>
</comment>
<dbReference type="Gene3D" id="3.40.190.290">
    <property type="match status" value="1"/>
</dbReference>
<dbReference type="PANTHER" id="PTHR30126:SF81">
    <property type="entry name" value="HTH-TYPE TRANSCRIPTIONAL REGULATOR ILVY"/>
    <property type="match status" value="1"/>
</dbReference>
<reference evidence="7" key="1">
    <citation type="submission" date="2016-10" db="EMBL/GenBank/DDBJ databases">
        <authorList>
            <person name="Varghese N."/>
            <person name="Submissions S."/>
        </authorList>
    </citation>
    <scope>NUCLEOTIDE SEQUENCE [LARGE SCALE GENOMIC DNA]</scope>
    <source>
        <strain evidence="7">DSM 7165</strain>
    </source>
</reference>
<dbReference type="InterPro" id="IPR036390">
    <property type="entry name" value="WH_DNA-bd_sf"/>
</dbReference>
<dbReference type="CDD" id="cd05466">
    <property type="entry name" value="PBP2_LTTR_substrate"/>
    <property type="match status" value="1"/>
</dbReference>
<keyword evidence="3 6" id="KW-0238">DNA-binding</keyword>
<dbReference type="Pfam" id="PF03466">
    <property type="entry name" value="LysR_substrate"/>
    <property type="match status" value="1"/>
</dbReference>
<dbReference type="PRINTS" id="PR00039">
    <property type="entry name" value="HTHLYSR"/>
</dbReference>
<protein>
    <submittedName>
        <fullName evidence="6">DNA-binding transcriptional regulator, LysR family</fullName>
    </submittedName>
</protein>
<evidence type="ECO:0000256" key="3">
    <source>
        <dbReference type="ARBA" id="ARBA00023125"/>
    </source>
</evidence>
<dbReference type="Proteomes" id="UP000242999">
    <property type="component" value="Unassembled WGS sequence"/>
</dbReference>
<organism evidence="6 7">
    <name type="scientific">Allopseudospirillum japonicum</name>
    <dbReference type="NCBI Taxonomy" id="64971"/>
    <lineage>
        <taxon>Bacteria</taxon>
        <taxon>Pseudomonadati</taxon>
        <taxon>Pseudomonadota</taxon>
        <taxon>Gammaproteobacteria</taxon>
        <taxon>Oceanospirillales</taxon>
        <taxon>Oceanospirillaceae</taxon>
        <taxon>Allopseudospirillum</taxon>
    </lineage>
</organism>
<dbReference type="PROSITE" id="PS50931">
    <property type="entry name" value="HTH_LYSR"/>
    <property type="match status" value="1"/>
</dbReference>
<dbReference type="SUPFAM" id="SSF53850">
    <property type="entry name" value="Periplasmic binding protein-like II"/>
    <property type="match status" value="1"/>
</dbReference>
<dbReference type="RefSeq" id="WP_093312548.1">
    <property type="nucleotide sequence ID" value="NZ_FNYH01000021.1"/>
</dbReference>
<proteinExistence type="inferred from homology"/>
<gene>
    <name evidence="6" type="ORF">SAMN05421831_1213</name>
</gene>
<evidence type="ECO:0000313" key="7">
    <source>
        <dbReference type="Proteomes" id="UP000242999"/>
    </source>
</evidence>
<evidence type="ECO:0000313" key="6">
    <source>
        <dbReference type="EMBL" id="SEI93235.1"/>
    </source>
</evidence>
<keyword evidence="2" id="KW-0805">Transcription regulation</keyword>
<sequence length="295" mass="32728">MDTPSLQAFLAVAQWRSFSLAAQHLHVTQPAISKRIANLEHQLGHALFDRIGRQVTLTEAGQALQPKAQAILLALEDTKRALNNLSGQVSGALTLATSHHIGLHRLPPLLKTYTQTYPQVKLDLRFLDSEQAYEGILQGELELAVVTLAPNPSPALIVEPVWWDRLHFVVAREHPLASHQQKMFSLQDLTAYDAVLPGHQTFTRGIVEAEFAQQGLPLNVALSTNYLETLKMMVSIGLGWSVLPETLIDASMQPLQVQHAPLRRPLGYLYHNARTLSNAAQSMLSLLQEEAERQT</sequence>
<dbReference type="Gene3D" id="1.10.10.10">
    <property type="entry name" value="Winged helix-like DNA-binding domain superfamily/Winged helix DNA-binding domain"/>
    <property type="match status" value="1"/>
</dbReference>
<evidence type="ECO:0000256" key="1">
    <source>
        <dbReference type="ARBA" id="ARBA00009437"/>
    </source>
</evidence>
<dbReference type="FunFam" id="1.10.10.10:FF:000001">
    <property type="entry name" value="LysR family transcriptional regulator"/>
    <property type="match status" value="1"/>
</dbReference>
<name>A0A1H6UYV5_9GAMM</name>
<dbReference type="Pfam" id="PF00126">
    <property type="entry name" value="HTH_1"/>
    <property type="match status" value="1"/>
</dbReference>
<feature type="domain" description="HTH lysR-type" evidence="5">
    <location>
        <begin position="1"/>
        <end position="58"/>
    </location>
</feature>
<dbReference type="SUPFAM" id="SSF46785">
    <property type="entry name" value="Winged helix' DNA-binding domain"/>
    <property type="match status" value="1"/>
</dbReference>
<dbReference type="InterPro" id="IPR000847">
    <property type="entry name" value="LysR_HTH_N"/>
</dbReference>
<dbReference type="InterPro" id="IPR005119">
    <property type="entry name" value="LysR_subst-bd"/>
</dbReference>
<dbReference type="GO" id="GO:0003700">
    <property type="term" value="F:DNA-binding transcription factor activity"/>
    <property type="evidence" value="ECO:0007669"/>
    <property type="project" value="InterPro"/>
</dbReference>
<dbReference type="InterPro" id="IPR036388">
    <property type="entry name" value="WH-like_DNA-bd_sf"/>
</dbReference>
<keyword evidence="4" id="KW-0804">Transcription</keyword>
<dbReference type="OrthoDB" id="9803735at2"/>